<evidence type="ECO:0000256" key="7">
    <source>
        <dbReference type="PROSITE-ProRule" id="PRU00076"/>
    </source>
</evidence>
<dbReference type="InterPro" id="IPR001881">
    <property type="entry name" value="EGF-like_Ca-bd_dom"/>
</dbReference>
<dbReference type="InterPro" id="IPR024731">
    <property type="entry name" value="NELL2-like_EGF"/>
</dbReference>
<dbReference type="EMBL" id="JARO02003678">
    <property type="protein sequence ID" value="KPP70007.1"/>
    <property type="molecule type" value="Genomic_DNA"/>
</dbReference>
<dbReference type="GO" id="GO:0005080">
    <property type="term" value="F:protein kinase C binding"/>
    <property type="evidence" value="ECO:0007669"/>
    <property type="project" value="TreeGrafter"/>
</dbReference>
<proteinExistence type="predicted"/>
<keyword evidence="5" id="KW-1015">Disulfide bond</keyword>
<keyword evidence="3" id="KW-0677">Repeat</keyword>
<evidence type="ECO:0000256" key="5">
    <source>
        <dbReference type="ARBA" id="ARBA00023157"/>
    </source>
</evidence>
<dbReference type="Pfam" id="PF12947">
    <property type="entry name" value="EGF_3"/>
    <property type="match status" value="1"/>
</dbReference>
<evidence type="ECO:0000256" key="4">
    <source>
        <dbReference type="ARBA" id="ARBA00022837"/>
    </source>
</evidence>
<evidence type="ECO:0000256" key="1">
    <source>
        <dbReference type="ARBA" id="ARBA00022536"/>
    </source>
</evidence>
<feature type="non-terminal residue" evidence="9">
    <location>
        <position position="597"/>
    </location>
</feature>
<keyword evidence="6" id="KW-0325">Glycoprotein</keyword>
<organism evidence="9 10">
    <name type="scientific">Scleropages formosus</name>
    <name type="common">Asian bonytongue</name>
    <name type="synonym">Osteoglossum formosum</name>
    <dbReference type="NCBI Taxonomy" id="113540"/>
    <lineage>
        <taxon>Eukaryota</taxon>
        <taxon>Metazoa</taxon>
        <taxon>Chordata</taxon>
        <taxon>Craniata</taxon>
        <taxon>Vertebrata</taxon>
        <taxon>Euteleostomi</taxon>
        <taxon>Actinopterygii</taxon>
        <taxon>Neopterygii</taxon>
        <taxon>Teleostei</taxon>
        <taxon>Osteoglossocephala</taxon>
        <taxon>Osteoglossomorpha</taxon>
        <taxon>Osteoglossiformes</taxon>
        <taxon>Osteoglossidae</taxon>
        <taxon>Scleropages</taxon>
    </lineage>
</organism>
<evidence type="ECO:0000256" key="6">
    <source>
        <dbReference type="ARBA" id="ARBA00023180"/>
    </source>
</evidence>
<dbReference type="PROSITE" id="PS01186">
    <property type="entry name" value="EGF_2"/>
    <property type="match status" value="2"/>
</dbReference>
<dbReference type="GO" id="GO:0008201">
    <property type="term" value="F:heparin binding"/>
    <property type="evidence" value="ECO:0007669"/>
    <property type="project" value="TreeGrafter"/>
</dbReference>
<dbReference type="InterPro" id="IPR048287">
    <property type="entry name" value="TSPN-like_N"/>
</dbReference>
<dbReference type="InterPro" id="IPR049883">
    <property type="entry name" value="NOTCH1_EGF-like"/>
</dbReference>
<evidence type="ECO:0000313" key="10">
    <source>
        <dbReference type="Proteomes" id="UP000034805"/>
    </source>
</evidence>
<dbReference type="InterPro" id="IPR000152">
    <property type="entry name" value="EGF-type_Asp/Asn_hydroxyl_site"/>
</dbReference>
<sequence length="597" mass="67429">KDCDTGGRSAWLVCDIRVPPVRPLLFLRSSSDPPRSSPALRFAPDPDPDPALHIDVFAELHRERASAGLPAAPGFLNQSRAFLFQDAQRNIKLSDDLAQHVWRKLRGRKEFTVLVTLKQERYTSGVILSIRHEDQRFLELESSGQHSEVRFHYVSQGNRTRTETFPYALADGRWHKVSITLSSSHIQLHVDCHRCAPFEEGGERLRLYRHESPPLIQKLSFHCRVYERAAEPPAMELPAETTLWLGQRSSNRGLFKGMMQGVELLVMPQGYLSQCPDLNRTCPTCNDFHALVQKIMELQDVLAKTSRKVQVLGFLFYIPLPFVLRTLSVVYEDKMANLDRCYCERTCDVRGALYRDGDAWTDGCKNCSCTVAVCLFGGRAYVEGDRKAVHHPSGMCSLFECRVSHRSRFIRGSVTVPSKRRMDRNRFAQAPCFRSETYSLCEQDRKMNRVEPPGCPELNCLESEQMTLTDRCCRVMISVPRATAARSTLTASTWRREPAADIDECAEGRHYCRENTACVNTLGSFSCICHAGYVRIDDYSCAERDECQDEQNGCDENALCFNTVQGHRCSCKPGYAGNGTFCKGEDGTLPAPSSLFS</sequence>
<name>A0A0P7UMI6_SCLFO</name>
<dbReference type="GO" id="GO:0005737">
    <property type="term" value="C:cytoplasm"/>
    <property type="evidence" value="ECO:0007669"/>
    <property type="project" value="TreeGrafter"/>
</dbReference>
<feature type="domain" description="EGF-like" evidence="8">
    <location>
        <begin position="543"/>
        <end position="583"/>
    </location>
</feature>
<gene>
    <name evidence="9" type="ORF">Z043_111192</name>
</gene>
<dbReference type="InterPro" id="IPR013320">
    <property type="entry name" value="ConA-like_dom_sf"/>
</dbReference>
<dbReference type="CDD" id="cd00054">
    <property type="entry name" value="EGF_CA"/>
    <property type="match status" value="2"/>
</dbReference>
<dbReference type="Pfam" id="PF07645">
    <property type="entry name" value="EGF_CA"/>
    <property type="match status" value="1"/>
</dbReference>
<accession>A0A0P7UMI6</accession>
<dbReference type="SMART" id="SM00282">
    <property type="entry name" value="LamG"/>
    <property type="match status" value="1"/>
</dbReference>
<dbReference type="InterPro" id="IPR051586">
    <property type="entry name" value="PKC-binding_NELL"/>
</dbReference>
<dbReference type="InterPro" id="IPR001791">
    <property type="entry name" value="Laminin_G"/>
</dbReference>
<feature type="domain" description="EGF-like" evidence="8">
    <location>
        <begin position="501"/>
        <end position="542"/>
    </location>
</feature>
<dbReference type="Gene3D" id="2.60.120.200">
    <property type="match status" value="1"/>
</dbReference>
<protein>
    <recommendedName>
        <fullName evidence="8">EGF-like domain-containing protein</fullName>
    </recommendedName>
</protein>
<dbReference type="GO" id="GO:0030855">
    <property type="term" value="P:epithelial cell differentiation"/>
    <property type="evidence" value="ECO:0007669"/>
    <property type="project" value="UniProtKB-ARBA"/>
</dbReference>
<dbReference type="InterPro" id="IPR000742">
    <property type="entry name" value="EGF"/>
</dbReference>
<dbReference type="PANTHER" id="PTHR24042:SF0">
    <property type="entry name" value="PROTEIN KINASE C-BINDING PROTEIN NELL2"/>
    <property type="match status" value="1"/>
</dbReference>
<dbReference type="SMART" id="SM00179">
    <property type="entry name" value="EGF_CA"/>
    <property type="match status" value="2"/>
</dbReference>
<reference evidence="9 10" key="1">
    <citation type="submission" date="2015-08" db="EMBL/GenBank/DDBJ databases">
        <title>The genome of the Asian arowana (Scleropages formosus).</title>
        <authorList>
            <person name="Tan M.H."/>
            <person name="Gan H.M."/>
            <person name="Croft L.J."/>
            <person name="Austin C.M."/>
        </authorList>
    </citation>
    <scope>NUCLEOTIDE SEQUENCE [LARGE SCALE GENOMIC DNA]</scope>
    <source>
        <strain evidence="9">Aro1</strain>
    </source>
</reference>
<evidence type="ECO:0000259" key="8">
    <source>
        <dbReference type="PROSITE" id="PS50026"/>
    </source>
</evidence>
<dbReference type="GO" id="GO:0005615">
    <property type="term" value="C:extracellular space"/>
    <property type="evidence" value="ECO:0007669"/>
    <property type="project" value="TreeGrafter"/>
</dbReference>
<feature type="non-terminal residue" evidence="9">
    <location>
        <position position="1"/>
    </location>
</feature>
<keyword evidence="4" id="KW-0106">Calcium</keyword>
<dbReference type="GO" id="GO:0005509">
    <property type="term" value="F:calcium ion binding"/>
    <property type="evidence" value="ECO:0007669"/>
    <property type="project" value="InterPro"/>
</dbReference>
<evidence type="ECO:0000256" key="3">
    <source>
        <dbReference type="ARBA" id="ARBA00022737"/>
    </source>
</evidence>
<dbReference type="SMART" id="SM00210">
    <property type="entry name" value="TSPN"/>
    <property type="match status" value="1"/>
</dbReference>
<dbReference type="AlphaFoldDB" id="A0A0P7UMI6"/>
<dbReference type="SMART" id="SM00181">
    <property type="entry name" value="EGF"/>
    <property type="match status" value="2"/>
</dbReference>
<keyword evidence="2" id="KW-0732">Signal</keyword>
<keyword evidence="1 7" id="KW-0245">EGF-like domain</keyword>
<comment type="caution">
    <text evidence="7">Lacks conserved residue(s) required for the propagation of feature annotation.</text>
</comment>
<dbReference type="FunFam" id="2.10.25.10:FF:000038">
    <property type="entry name" value="Fibrillin 2"/>
    <property type="match status" value="1"/>
</dbReference>
<dbReference type="Gene3D" id="2.10.25.10">
    <property type="entry name" value="Laminin"/>
    <property type="match status" value="2"/>
</dbReference>
<dbReference type="PANTHER" id="PTHR24042">
    <property type="entry name" value="NEL HOMOLOG"/>
    <property type="match status" value="1"/>
</dbReference>
<evidence type="ECO:0000313" key="9">
    <source>
        <dbReference type="EMBL" id="KPP70007.1"/>
    </source>
</evidence>
<dbReference type="PROSITE" id="PS00010">
    <property type="entry name" value="ASX_HYDROXYL"/>
    <property type="match status" value="1"/>
</dbReference>
<dbReference type="PROSITE" id="PS50026">
    <property type="entry name" value="EGF_3"/>
    <property type="match status" value="2"/>
</dbReference>
<comment type="caution">
    <text evidence="9">The sequence shown here is derived from an EMBL/GenBank/DDBJ whole genome shotgun (WGS) entry which is preliminary data.</text>
</comment>
<dbReference type="SUPFAM" id="SSF49899">
    <property type="entry name" value="Concanavalin A-like lectins/glucanases"/>
    <property type="match status" value="1"/>
</dbReference>
<dbReference type="Proteomes" id="UP000034805">
    <property type="component" value="Unassembled WGS sequence"/>
</dbReference>
<evidence type="ECO:0000256" key="2">
    <source>
        <dbReference type="ARBA" id="ARBA00022729"/>
    </source>
</evidence>
<dbReference type="Pfam" id="PF02210">
    <property type="entry name" value="Laminin_G_2"/>
    <property type="match status" value="1"/>
</dbReference>
<dbReference type="SUPFAM" id="SSF57196">
    <property type="entry name" value="EGF/Laminin"/>
    <property type="match status" value="2"/>
</dbReference>